<evidence type="ECO:0000313" key="5">
    <source>
        <dbReference type="EMBL" id="OWV02682.1"/>
    </source>
</evidence>
<dbReference type="PANTHER" id="PTHR43630">
    <property type="entry name" value="POLY-BETA-1,6-N-ACETYL-D-GLUCOSAMINE SYNTHASE"/>
    <property type="match status" value="1"/>
</dbReference>
<dbReference type="InterPro" id="IPR029044">
    <property type="entry name" value="Nucleotide-diphossugar_trans"/>
</dbReference>
<dbReference type="Pfam" id="PF13641">
    <property type="entry name" value="Glyco_tranf_2_3"/>
    <property type="match status" value="1"/>
</dbReference>
<protein>
    <submittedName>
        <fullName evidence="5">Family 2 glycosyl transferase</fullName>
    </submittedName>
</protein>
<feature type="transmembrane region" description="Helical" evidence="4">
    <location>
        <begin position="295"/>
        <end position="319"/>
    </location>
</feature>
<comment type="caution">
    <text evidence="5">The sequence shown here is derived from an EMBL/GenBank/DDBJ whole genome shotgun (WGS) entry which is preliminary data.</text>
</comment>
<dbReference type="Proteomes" id="UP000197174">
    <property type="component" value="Unassembled WGS sequence"/>
</dbReference>
<keyword evidence="4" id="KW-0812">Transmembrane</keyword>
<keyword evidence="4" id="KW-1133">Transmembrane helix</keyword>
<keyword evidence="3 5" id="KW-0808">Transferase</keyword>
<dbReference type="OrthoDB" id="9797391at2"/>
<dbReference type="PANTHER" id="PTHR43630:SF1">
    <property type="entry name" value="POLY-BETA-1,6-N-ACETYL-D-GLUCOSAMINE SYNTHASE"/>
    <property type="match status" value="1"/>
</dbReference>
<feature type="transmembrane region" description="Helical" evidence="4">
    <location>
        <begin position="352"/>
        <end position="375"/>
    </location>
</feature>
<dbReference type="GO" id="GO:0016757">
    <property type="term" value="F:glycosyltransferase activity"/>
    <property type="evidence" value="ECO:0007669"/>
    <property type="project" value="UniProtKB-KW"/>
</dbReference>
<evidence type="ECO:0000256" key="1">
    <source>
        <dbReference type="ARBA" id="ARBA00006739"/>
    </source>
</evidence>
<accession>A0A246RG74</accession>
<name>A0A246RG74_9ACTN</name>
<evidence type="ECO:0000256" key="3">
    <source>
        <dbReference type="ARBA" id="ARBA00022679"/>
    </source>
</evidence>
<evidence type="ECO:0000313" key="6">
    <source>
        <dbReference type="Proteomes" id="UP000197174"/>
    </source>
</evidence>
<dbReference type="SUPFAM" id="SSF53448">
    <property type="entry name" value="Nucleotide-diphospho-sugar transferases"/>
    <property type="match status" value="1"/>
</dbReference>
<evidence type="ECO:0000256" key="2">
    <source>
        <dbReference type="ARBA" id="ARBA00022676"/>
    </source>
</evidence>
<dbReference type="RefSeq" id="WP_088646349.1">
    <property type="nucleotide sequence ID" value="NZ_MZMV01000052.1"/>
</dbReference>
<keyword evidence="2" id="KW-0328">Glycosyltransferase</keyword>
<sequence length="409" mass="45051">MGEAVLTVAVTLGALVLFLLVVAFGYGFLRPERAARLRRRPPRFPRHAPVRPDEVAVLIACRNGSTTIGSTVRSARATGAQVFVVSDASTDTTAATATAAGARVLELATNVGKPAALHAAYTAFDLGGTYRAVAILDDDVLVEPDFVTAALALLADEVAIVVGHNVTWWPAEHRWNPWLAKRAYSYWNYQAVVRRIQSHFNVMNCISGSNSVYRTELLDVLLPQQPPYIVDDTYWVLETHRRQLGKVVYAPRAVAQLQDPTTGRDWYRQNLRWLWGTFQGVIGHRVGRRHSRFDYAYLLLMLHWALYVAGAPATLWLLATAGPGFVGGLLLMLAGQAFWVALAAWRLGRPRLLLFLPAIVLTDLLYRVVLVHALVKAIRQPTVDRCVWSSPGRIAHPGAGAVAPIRTDA</sequence>
<feature type="transmembrane region" description="Helical" evidence="4">
    <location>
        <begin position="6"/>
        <end position="29"/>
    </location>
</feature>
<evidence type="ECO:0000256" key="4">
    <source>
        <dbReference type="SAM" id="Phobius"/>
    </source>
</evidence>
<proteinExistence type="inferred from homology"/>
<organism evidence="5 6">
    <name type="scientific">Micromonospora wenchangensis</name>
    <dbReference type="NCBI Taxonomy" id="1185415"/>
    <lineage>
        <taxon>Bacteria</taxon>
        <taxon>Bacillati</taxon>
        <taxon>Actinomycetota</taxon>
        <taxon>Actinomycetes</taxon>
        <taxon>Micromonosporales</taxon>
        <taxon>Micromonosporaceae</taxon>
        <taxon>Micromonospora</taxon>
    </lineage>
</organism>
<dbReference type="Gene3D" id="3.90.550.10">
    <property type="entry name" value="Spore Coat Polysaccharide Biosynthesis Protein SpsA, Chain A"/>
    <property type="match status" value="1"/>
</dbReference>
<gene>
    <name evidence="5" type="ORF">B5D80_24825</name>
</gene>
<keyword evidence="4" id="KW-0472">Membrane</keyword>
<dbReference type="AlphaFoldDB" id="A0A246RG74"/>
<keyword evidence="6" id="KW-1185">Reference proteome</keyword>
<reference evidence="5 6" key="1">
    <citation type="submission" date="2017-03" db="EMBL/GenBank/DDBJ databases">
        <title>Whole genome sequence of Micromonospora wenchangensis, isolated from mangrove soil.</title>
        <authorList>
            <person name="Yang H."/>
        </authorList>
    </citation>
    <scope>NUCLEOTIDE SEQUENCE [LARGE SCALE GENOMIC DNA]</scope>
    <source>
        <strain evidence="5 6">CCTCC AA 2012002</strain>
    </source>
</reference>
<dbReference type="EMBL" id="MZMV01000052">
    <property type="protein sequence ID" value="OWV02682.1"/>
    <property type="molecule type" value="Genomic_DNA"/>
</dbReference>
<comment type="similarity">
    <text evidence="1">Belongs to the glycosyltransferase 2 family.</text>
</comment>
<feature type="transmembrane region" description="Helical" evidence="4">
    <location>
        <begin position="325"/>
        <end position="345"/>
    </location>
</feature>